<evidence type="ECO:0000313" key="4">
    <source>
        <dbReference type="Proteomes" id="UP000325517"/>
    </source>
</evidence>
<feature type="compositionally biased region" description="Gly residues" evidence="1">
    <location>
        <begin position="546"/>
        <end position="560"/>
    </location>
</feature>
<evidence type="ECO:0008006" key="5">
    <source>
        <dbReference type="Google" id="ProtNLM"/>
    </source>
</evidence>
<keyword evidence="2" id="KW-1133">Transmembrane helix</keyword>
<dbReference type="InterPro" id="IPR014867">
    <property type="entry name" value="Spore_coat_CotH_CotH2/3/7"/>
</dbReference>
<dbReference type="PANTHER" id="PTHR40050">
    <property type="entry name" value="INNER SPORE COAT PROTEIN H"/>
    <property type="match status" value="1"/>
</dbReference>
<name>A0A5J6SUF9_9BACI</name>
<dbReference type="KEGG" id="psyo:PB01_18680"/>
<organism evidence="3 4">
    <name type="scientific">Psychrobacillus glaciei</name>
    <dbReference type="NCBI Taxonomy" id="2283160"/>
    <lineage>
        <taxon>Bacteria</taxon>
        <taxon>Bacillati</taxon>
        <taxon>Bacillota</taxon>
        <taxon>Bacilli</taxon>
        <taxon>Bacillales</taxon>
        <taxon>Bacillaceae</taxon>
        <taxon>Psychrobacillus</taxon>
    </lineage>
</organism>
<reference evidence="3 4" key="1">
    <citation type="submission" date="2018-07" db="EMBL/GenBank/DDBJ databases">
        <title>Complete genome sequence of Psychrobacillus sp. PB01, isolated from iceberg, and comparative genome analysis of Psychrobacillus strains.</title>
        <authorList>
            <person name="Lee P.C."/>
        </authorList>
    </citation>
    <scope>NUCLEOTIDE SEQUENCE [LARGE SCALE GENOMIC DNA]</scope>
    <source>
        <strain evidence="3 4">PB01</strain>
    </source>
</reference>
<dbReference type="Pfam" id="PF08757">
    <property type="entry name" value="CotH"/>
    <property type="match status" value="1"/>
</dbReference>
<keyword evidence="2" id="KW-0472">Membrane</keyword>
<dbReference type="RefSeq" id="WP_151701536.1">
    <property type="nucleotide sequence ID" value="NZ_CP031223.1"/>
</dbReference>
<protein>
    <recommendedName>
        <fullName evidence="5">Spore coat protein CotH</fullName>
    </recommendedName>
</protein>
<gene>
    <name evidence="3" type="ORF">PB01_18680</name>
</gene>
<evidence type="ECO:0000313" key="3">
    <source>
        <dbReference type="EMBL" id="QFG00655.1"/>
    </source>
</evidence>
<dbReference type="PANTHER" id="PTHR40050:SF1">
    <property type="entry name" value="INNER SPORE COAT PROTEIN H"/>
    <property type="match status" value="1"/>
</dbReference>
<dbReference type="OrthoDB" id="3235126at2"/>
<feature type="transmembrane region" description="Helical" evidence="2">
    <location>
        <begin position="572"/>
        <end position="590"/>
    </location>
</feature>
<evidence type="ECO:0000256" key="2">
    <source>
        <dbReference type="SAM" id="Phobius"/>
    </source>
</evidence>
<sequence>MKKTPVILVFSLLLVLFCFGLFVYPKVGLESTNRGYEYMDTVFDQSKVTSVDIKLDDKDLTTMLANASDEEIVEANVTINGTTVNHVGLRTKGNLSLRSVVQMDDSERYSFKIDFDYYDSTQSLDGLKKLNLNNNYSDASQMREFMSYKMMDGLGIATPGYSYMYVTINGEEWGLYLGVEAIEETFLARSFDKGSDSLYKPDGTGSDLKYISNDYNDYTGIGAKTDISRQDEDEFMDFINAINAENSDLETVLDVDEMLRYFTANTALVNLDSYQGNLKHNYYLYEEDGIFSVLPWDYNMAFGGFGAGMGGGGGKDGFPGREDAAAGNVGNAVAPTINDAQTERQNNMAPANANSGAAQSDARQPMGMMVGNALSDSTINLSIYEPVSGTTMEERPLINALLSNEGNVALYEKYVSEIATSFLAKENFTQMVDEVYTLIHPYVEKDPTAFYTVDEFEEDVHGDNGIIEFASKRSDSILAQLSGELVVENTNSNTSAPSTDGAANKNSNDNAVDGAQSHNRGEMPEGMQHPNGEGMPEGMQHPNGEGMRGGQGGPGFGENGTIGTQSTGYSKTMIITSAVSVVLLVLLTFATSRFKRRRE</sequence>
<dbReference type="Proteomes" id="UP000325517">
    <property type="component" value="Chromosome"/>
</dbReference>
<feature type="region of interest" description="Disordered" evidence="1">
    <location>
        <begin position="490"/>
        <end position="564"/>
    </location>
</feature>
<keyword evidence="4" id="KW-1185">Reference proteome</keyword>
<dbReference type="AlphaFoldDB" id="A0A5J6SUF9"/>
<proteinExistence type="predicted"/>
<accession>A0A5J6SUF9</accession>
<dbReference type="EMBL" id="CP031223">
    <property type="protein sequence ID" value="QFG00655.1"/>
    <property type="molecule type" value="Genomic_DNA"/>
</dbReference>
<evidence type="ECO:0000256" key="1">
    <source>
        <dbReference type="SAM" id="MobiDB-lite"/>
    </source>
</evidence>
<keyword evidence="2" id="KW-0812">Transmembrane</keyword>